<feature type="compositionally biased region" description="Basic residues" evidence="1">
    <location>
        <begin position="152"/>
        <end position="164"/>
    </location>
</feature>
<evidence type="ECO:0000313" key="2">
    <source>
        <dbReference type="EMBL" id="GBP60929.1"/>
    </source>
</evidence>
<evidence type="ECO:0000313" key="3">
    <source>
        <dbReference type="Proteomes" id="UP000299102"/>
    </source>
</evidence>
<keyword evidence="3" id="KW-1185">Reference proteome</keyword>
<protein>
    <submittedName>
        <fullName evidence="2">Uncharacterized protein</fullName>
    </submittedName>
</protein>
<gene>
    <name evidence="2" type="ORF">EVAR_51492_1</name>
</gene>
<proteinExistence type="predicted"/>
<comment type="caution">
    <text evidence="2">The sequence shown here is derived from an EMBL/GenBank/DDBJ whole genome shotgun (WGS) entry which is preliminary data.</text>
</comment>
<evidence type="ECO:0000256" key="1">
    <source>
        <dbReference type="SAM" id="MobiDB-lite"/>
    </source>
</evidence>
<accession>A0A4C1XF50</accession>
<dbReference type="AlphaFoldDB" id="A0A4C1XF50"/>
<sequence>MYVFFTTRFAAPAPSADRRRHGAVTFFAIESVQTVRAHISGVTSTEDGNFQLVVVCRPPARAETRRRRAYRATCSLNSYAHVLRDHGSLSVFKRELGCQLTVRTFTPLFSGGATPLVDVGDIRGGRRSSWRVSTLYRSAARDVVAVCMNRATSRRTPRRRRRGGRAAEGARSRRPPSVIAVFRLVVA</sequence>
<dbReference type="EMBL" id="BGZK01000800">
    <property type="protein sequence ID" value="GBP60929.1"/>
    <property type="molecule type" value="Genomic_DNA"/>
</dbReference>
<reference evidence="2 3" key="1">
    <citation type="journal article" date="2019" name="Commun. Biol.">
        <title>The bagworm genome reveals a unique fibroin gene that provides high tensile strength.</title>
        <authorList>
            <person name="Kono N."/>
            <person name="Nakamura H."/>
            <person name="Ohtoshi R."/>
            <person name="Tomita M."/>
            <person name="Numata K."/>
            <person name="Arakawa K."/>
        </authorList>
    </citation>
    <scope>NUCLEOTIDE SEQUENCE [LARGE SCALE GENOMIC DNA]</scope>
</reference>
<dbReference type="Proteomes" id="UP000299102">
    <property type="component" value="Unassembled WGS sequence"/>
</dbReference>
<name>A0A4C1XF50_EUMVA</name>
<organism evidence="2 3">
    <name type="scientific">Eumeta variegata</name>
    <name type="common">Bagworm moth</name>
    <name type="synonym">Eumeta japonica</name>
    <dbReference type="NCBI Taxonomy" id="151549"/>
    <lineage>
        <taxon>Eukaryota</taxon>
        <taxon>Metazoa</taxon>
        <taxon>Ecdysozoa</taxon>
        <taxon>Arthropoda</taxon>
        <taxon>Hexapoda</taxon>
        <taxon>Insecta</taxon>
        <taxon>Pterygota</taxon>
        <taxon>Neoptera</taxon>
        <taxon>Endopterygota</taxon>
        <taxon>Lepidoptera</taxon>
        <taxon>Glossata</taxon>
        <taxon>Ditrysia</taxon>
        <taxon>Tineoidea</taxon>
        <taxon>Psychidae</taxon>
        <taxon>Oiketicinae</taxon>
        <taxon>Eumeta</taxon>
    </lineage>
</organism>
<feature type="region of interest" description="Disordered" evidence="1">
    <location>
        <begin position="151"/>
        <end position="172"/>
    </location>
</feature>